<dbReference type="RefSeq" id="WP_248938730.1">
    <property type="nucleotide sequence ID" value="NZ_JAKIKS010000006.1"/>
</dbReference>
<evidence type="ECO:0000313" key="2">
    <source>
        <dbReference type="EMBL" id="MCL1123443.1"/>
    </source>
</evidence>
<gene>
    <name evidence="2" type="ORF">L2764_02835</name>
</gene>
<evidence type="ECO:0000259" key="1">
    <source>
        <dbReference type="Pfam" id="PF22494"/>
    </source>
</evidence>
<sequence>MAYVSLQENNAIAKINLQTMSIASIWPLGLKDFGHVDNAIDASDKDDGIDIQPYTGVFGLYQPDTIASYRWNEVDFIVLANEGAGEIMMVFLKKYV</sequence>
<name>A0ABT0L6X9_9GAMM</name>
<protein>
    <recommendedName>
        <fullName evidence="1">Choice-of-anchor I domain-containing protein</fullName>
    </recommendedName>
</protein>
<comment type="caution">
    <text evidence="2">The sequence shown here is derived from an EMBL/GenBank/DDBJ whole genome shotgun (WGS) entry which is preliminary data.</text>
</comment>
<accession>A0ABT0L6X9</accession>
<organism evidence="2 3">
    <name type="scientific">Shewanella surugensis</name>
    <dbReference type="NCBI Taxonomy" id="212020"/>
    <lineage>
        <taxon>Bacteria</taxon>
        <taxon>Pseudomonadati</taxon>
        <taxon>Pseudomonadota</taxon>
        <taxon>Gammaproteobacteria</taxon>
        <taxon>Alteromonadales</taxon>
        <taxon>Shewanellaceae</taxon>
        <taxon>Shewanella</taxon>
    </lineage>
</organism>
<dbReference type="PANTHER" id="PTHR46928">
    <property type="entry name" value="MESENCHYME-SPECIFIC CELL SURFACE GLYCOPROTEIN"/>
    <property type="match status" value="1"/>
</dbReference>
<evidence type="ECO:0000313" key="3">
    <source>
        <dbReference type="Proteomes" id="UP001203423"/>
    </source>
</evidence>
<reference evidence="2 3" key="1">
    <citation type="submission" date="2022-01" db="EMBL/GenBank/DDBJ databases">
        <title>Whole genome-based taxonomy of the Shewanellaceae.</title>
        <authorList>
            <person name="Martin-Rodriguez A.J."/>
        </authorList>
    </citation>
    <scope>NUCLEOTIDE SEQUENCE [LARGE SCALE GENOMIC DNA]</scope>
    <source>
        <strain evidence="2 3">DSM 17177</strain>
    </source>
</reference>
<proteinExistence type="predicted"/>
<dbReference type="EMBL" id="JAKIKS010000006">
    <property type="protein sequence ID" value="MCL1123443.1"/>
    <property type="molecule type" value="Genomic_DNA"/>
</dbReference>
<dbReference type="InterPro" id="IPR052956">
    <property type="entry name" value="Mesenchyme-surface_protein"/>
</dbReference>
<feature type="domain" description="Choice-of-anchor I" evidence="1">
    <location>
        <begin position="2"/>
        <end position="84"/>
    </location>
</feature>
<dbReference type="InterPro" id="IPR055188">
    <property type="entry name" value="Choice_anch_I"/>
</dbReference>
<dbReference type="PANTHER" id="PTHR46928:SF1">
    <property type="entry name" value="MESENCHYME-SPECIFIC CELL SURFACE GLYCOPROTEIN"/>
    <property type="match status" value="1"/>
</dbReference>
<dbReference type="Pfam" id="PF22494">
    <property type="entry name" value="choice_anch_I"/>
    <property type="match status" value="1"/>
</dbReference>
<keyword evidence="3" id="KW-1185">Reference proteome</keyword>
<dbReference type="Proteomes" id="UP001203423">
    <property type="component" value="Unassembled WGS sequence"/>
</dbReference>